<name>A0ABY9M0J3_9BURK</name>
<protein>
    <submittedName>
        <fullName evidence="1">Type VI secretion system accessory protein TagJ</fullName>
    </submittedName>
</protein>
<organism evidence="1 2">
    <name type="scientific">Achromobacter seleniivolatilans</name>
    <dbReference type="NCBI Taxonomy" id="3047478"/>
    <lineage>
        <taxon>Bacteria</taxon>
        <taxon>Pseudomonadati</taxon>
        <taxon>Pseudomonadota</taxon>
        <taxon>Betaproteobacteria</taxon>
        <taxon>Burkholderiales</taxon>
        <taxon>Alcaligenaceae</taxon>
        <taxon>Achromobacter</taxon>
    </lineage>
</organism>
<dbReference type="InterPro" id="IPR009211">
    <property type="entry name" value="TagJ"/>
</dbReference>
<proteinExistence type="predicted"/>
<dbReference type="SUPFAM" id="SSF144059">
    <property type="entry name" value="ImpE-like"/>
    <property type="match status" value="1"/>
</dbReference>
<evidence type="ECO:0000313" key="2">
    <source>
        <dbReference type="Proteomes" id="UP001234798"/>
    </source>
</evidence>
<dbReference type="Gene3D" id="1.25.40.10">
    <property type="entry name" value="Tetratricopeptide repeat domain"/>
    <property type="match status" value="1"/>
</dbReference>
<evidence type="ECO:0000313" key="1">
    <source>
        <dbReference type="EMBL" id="WMD20260.1"/>
    </source>
</evidence>
<dbReference type="Pfam" id="PF07024">
    <property type="entry name" value="ImpE"/>
    <property type="match status" value="1"/>
</dbReference>
<dbReference type="RefSeq" id="WP_306943314.1">
    <property type="nucleotide sequence ID" value="NZ_CP132976.1"/>
</dbReference>
<dbReference type="EMBL" id="CP132976">
    <property type="protein sequence ID" value="WMD20260.1"/>
    <property type="molecule type" value="Genomic_DNA"/>
</dbReference>
<keyword evidence="2" id="KW-1185">Reference proteome</keyword>
<dbReference type="InterPro" id="IPR011990">
    <property type="entry name" value="TPR-like_helical_dom_sf"/>
</dbReference>
<dbReference type="Proteomes" id="UP001234798">
    <property type="component" value="Chromosome"/>
</dbReference>
<reference evidence="1 2" key="1">
    <citation type="submission" date="2023-08" db="EMBL/GenBank/DDBJ databases">
        <title>Achromobacter seleniivolatilans sp. nov., isolated from seleniferous soil.</title>
        <authorList>
            <person name="Zhang S."/>
            <person name="Li K."/>
            <person name="Peng J."/>
            <person name="Zhao Q."/>
            <person name="Wang H."/>
            <person name="Guo Y."/>
        </authorList>
    </citation>
    <scope>NUCLEOTIDE SEQUENCE [LARGE SCALE GENOMIC DNA]</scope>
    <source>
        <strain evidence="1 2">R39</strain>
    </source>
</reference>
<sequence>MLKTQAPLSESRDSLRQLLHGRSLASAIEEATGKIQHQPGSIDLRWLLFQLLCIRGDWVRALKQLQIWASLNSEHLRTAQMLRELLRAEAYRGEVMKGLKEPGWLDEPAPWSKQLAQAIGAMAIGDVERSDELRGQALDLAPDAAGHANPGNEFAWISDSDSRLGPHCELMFSGGYRWVPFSRIAKLSFPPVEGALDLIWRQCKVTLRDQSELSAYMPTRYPFVREETDAQSLAAVTTWSDQSQTAVIGTGQRTWITDSGDIAMLSVLSMHFEGQSIECA</sequence>
<gene>
    <name evidence="1" type="ORF">RAS12_27240</name>
</gene>
<accession>A0ABY9M0J3</accession>
<dbReference type="PIRSF" id="PIRSF029288">
    <property type="entry name" value="SciE_ImpE"/>
    <property type="match status" value="1"/>
</dbReference>